<reference evidence="8 9" key="1">
    <citation type="submission" date="2018-10" db="EMBL/GenBank/DDBJ databases">
        <title>Genome assembly for a Yunnan-Guizhou Plateau 3E fish, Anabarilius grahami (Regan), and its evolutionary and genetic applications.</title>
        <authorList>
            <person name="Jiang W."/>
        </authorList>
    </citation>
    <scope>NUCLEOTIDE SEQUENCE [LARGE SCALE GENOMIC DNA]</scope>
    <source>
        <strain evidence="8">AG-KIZ</strain>
        <tissue evidence="8">Muscle</tissue>
    </source>
</reference>
<dbReference type="Pfam" id="PF00618">
    <property type="entry name" value="RasGEF_N"/>
    <property type="match status" value="1"/>
</dbReference>
<gene>
    <name evidence="8" type="ORF">DPX16_10196</name>
</gene>
<dbReference type="Pfam" id="PF00617">
    <property type="entry name" value="RasGEF"/>
    <property type="match status" value="1"/>
</dbReference>
<dbReference type="CDD" id="cd06224">
    <property type="entry name" value="REM"/>
    <property type="match status" value="1"/>
</dbReference>
<dbReference type="InterPro" id="IPR029899">
    <property type="entry name" value="KNDC1"/>
</dbReference>
<evidence type="ECO:0000259" key="7">
    <source>
        <dbReference type="PROSITE" id="PS51377"/>
    </source>
</evidence>
<dbReference type="EMBL" id="RJVU01057857">
    <property type="protein sequence ID" value="ROK15892.1"/>
    <property type="molecule type" value="Genomic_DNA"/>
</dbReference>
<evidence type="ECO:0000259" key="6">
    <source>
        <dbReference type="PROSITE" id="PS50212"/>
    </source>
</evidence>
<dbReference type="PROSITE" id="PS50212">
    <property type="entry name" value="RASGEF_NTER"/>
    <property type="match status" value="1"/>
</dbReference>
<proteinExistence type="predicted"/>
<feature type="compositionally biased region" description="Basic residues" evidence="4">
    <location>
        <begin position="289"/>
        <end position="305"/>
    </location>
</feature>
<evidence type="ECO:0000256" key="2">
    <source>
        <dbReference type="ARBA" id="ARBA00022737"/>
    </source>
</evidence>
<dbReference type="InterPro" id="IPR001895">
    <property type="entry name" value="RASGEF_cat_dom"/>
</dbReference>
<comment type="caution">
    <text evidence="8">The sequence shown here is derived from an EMBL/GenBank/DDBJ whole genome shotgun (WGS) entry which is preliminary data.</text>
</comment>
<evidence type="ECO:0000256" key="1">
    <source>
        <dbReference type="ARBA" id="ARBA00022658"/>
    </source>
</evidence>
<feature type="compositionally biased region" description="Polar residues" evidence="4">
    <location>
        <begin position="307"/>
        <end position="318"/>
    </location>
</feature>
<feature type="domain" description="KIND" evidence="7">
    <location>
        <begin position="39"/>
        <end position="219"/>
    </location>
</feature>
<dbReference type="GO" id="GO:0032045">
    <property type="term" value="C:guanyl-nucleotide exchange factor complex"/>
    <property type="evidence" value="ECO:0007669"/>
    <property type="project" value="TreeGrafter"/>
</dbReference>
<feature type="domain" description="Ras-GEF" evidence="5">
    <location>
        <begin position="1477"/>
        <end position="1756"/>
    </location>
</feature>
<dbReference type="SUPFAM" id="SSF48366">
    <property type="entry name" value="Ras GEF"/>
    <property type="match status" value="1"/>
</dbReference>
<dbReference type="GO" id="GO:0048814">
    <property type="term" value="P:regulation of dendrite morphogenesis"/>
    <property type="evidence" value="ECO:0007669"/>
    <property type="project" value="TreeGrafter"/>
</dbReference>
<dbReference type="Gene3D" id="1.20.870.10">
    <property type="entry name" value="Son of sevenless (SoS) protein Chain: S domain 1"/>
    <property type="match status" value="1"/>
</dbReference>
<dbReference type="InterPro" id="IPR036964">
    <property type="entry name" value="RASGEF_cat_dom_sf"/>
</dbReference>
<dbReference type="Gene3D" id="1.10.510.10">
    <property type="entry name" value="Transferase(Phosphotransferase) domain 1"/>
    <property type="match status" value="2"/>
</dbReference>
<dbReference type="OrthoDB" id="10254377at2759"/>
<evidence type="ECO:0000259" key="5">
    <source>
        <dbReference type="PROSITE" id="PS50009"/>
    </source>
</evidence>
<dbReference type="Proteomes" id="UP000281406">
    <property type="component" value="Unassembled WGS sequence"/>
</dbReference>
<dbReference type="GO" id="GO:0030425">
    <property type="term" value="C:dendrite"/>
    <property type="evidence" value="ECO:0007669"/>
    <property type="project" value="TreeGrafter"/>
</dbReference>
<feature type="region of interest" description="Disordered" evidence="4">
    <location>
        <begin position="1"/>
        <end position="26"/>
    </location>
</feature>
<keyword evidence="2" id="KW-0677">Repeat</keyword>
<sequence length="1786" mass="198543">MGTFGSAAVCLDEEESEEEEKRRREVERLPPLLEDEENVSLADILCLRDSGLSEQELWAVCVECVRSLQSIALSPLFHTLCVTPDTLAFNAHGNVCFMEQLNDDPEGCFIPPELDKTGSTFEGHMFSLGSTLSAALDFVTDVELQVELSEESRCLLKQMQREKPDDRPRLQDILSQAEAVLGDVSPTTVCRKLSAIGRRVLSIESVANFQDGSNFHFLDYKALRSNSMENHTSDRTMIRNYSADSCDGEELLLKRRGLVCNGSPWSGASVGLREDEPSPDSRSQNSSPVHRRSQERRPGRAKRALNRSCSVPDSNNPPTFSPPSHAPISMLVADLSEITEDESVPAGWSGRLCRAKPEQAKRSSDSGGEELCVPSVDATVEPDAHETDQSSAGDAQTPTALEDGETYAEADLCSSNHMNKSILCLNEEYQNEWMSLRELLSLSARPFSVNELWALCYTCLSTLQTYIDLPDYLCLDSVYVGCEGEMLFLRPKNSVSCDAFFLAPEFQEHGIVTEKACVYGVAAVLWATAKFNLSPNQKLAMPRKLKRLLLEMAKRTPIERPSIEMAKKCCCDYLHRQGTDAESVWTQLISRVHQAFDGNRGTEESSSPECAENPSDPHLGEVKTGFVPLACEGRLDPVIGPVPHNYPVSSTTISLPEAFTSPATHFSPIVLTQEEFIHQNTPTRPQSELIVSGRITDETMVPEPEEQEENDTEDDGIGGVFSKADVAGYLSSSSCKTLVISPPPVIPLITNEETDKQPNYLALPCDNGICNNFLLQQDPQTGHLTLLPVQIAELQPIAGVDHFSAEPLNMKLPNPLSSVKSDDTIRNESGCVSHRDNDSTVSPERALNITVQANTAPHCRSHTLTLSSSCQRCPCLQRLIDLLREEFAFDGYMENGVEDLAMGEYIFSLKNLRFDTFCRAIGEKFCDLYWEQKLLCDLHRLINHHSCHLGENGHLDHNANLCSAQPSERHTLEEQNQIKKELKCKLDELKCRETADGFEPEVIETRTTCWRGDTQEVTSQDDSKEVIERVSSVLMEAQCSTAAGGGAAECVCGAESLWHSSDLEESGGDQLTPDCSEVDMDDSESLISDRTLSVCSDPQRPPLTSSWALALYGDDCFGQDVLKYAQNLSRHSESPTLEDKSQELHQQLIIESRNLKKTRTFYHKLIQQERKNKGSDTKVMVSKVKLQFDELRDKVEFLHTVKKYLQVLSVDQWGLALSLLPSLAVGGAAPLELQHSEDPAVLHFLCERRRGNGCPLVSATARGLMAYLYARNAHSEGFIQQFFYTYRYFCTPEELLQFLMDKYNSTLGASEDPSSDSTKVYQRTLDLLHFWIGDGQSVDFSSGSCLLHTLESFLTSEVSSVDSRGESLLVMLQATPRKRRVCGLSCAGDASISSPEDEEMQSVPSLCRKSSIEDAARKSFQWRVSRVVEPQTAVSKEKSFSIAAALPRPCYASLMSQLSNTSLRSEERLAFSETEHTPLHIAQQLTLLEQVPETPQFISLSLQKCVSLEGSSLFPRDVSGPEGPLQRLITYADWVTNWVSAELVICDSVKAQAALLTRFLAVGKYCYETRNFATAMQILSGLENVIVRQLPAWKQLSVKVCEVLEELRAVQVFLKSDNLCLMEGGKRRGRPTLPDAHILAMHIQQLEIGAFTMTSGSYKWPKLSTYTTQLVLTHTYTAGETAAKGKGHGQSDVAVMTQLVMLHAGMLLSRNIARVVSQIHAFQEHLYSYPPDLELQSYLRGRIARFSKCDVPLLASDNDANFNQTASDRYAHRIQDTLRRVKASFQ</sequence>
<dbReference type="GO" id="GO:0005085">
    <property type="term" value="F:guanyl-nucleotide exchange factor activity"/>
    <property type="evidence" value="ECO:0007669"/>
    <property type="project" value="UniProtKB-KW"/>
</dbReference>
<keyword evidence="1 3" id="KW-0344">Guanine-nucleotide releasing factor</keyword>
<feature type="domain" description="KIND" evidence="7">
    <location>
        <begin position="434"/>
        <end position="598"/>
    </location>
</feature>
<dbReference type="InterPro" id="IPR011019">
    <property type="entry name" value="KIND_dom"/>
</dbReference>
<dbReference type="InterPro" id="IPR000651">
    <property type="entry name" value="Ras-like_Gua-exchang_fac_N"/>
</dbReference>
<name>A0A3N0XXT2_ANAGA</name>
<dbReference type="GO" id="GO:0007264">
    <property type="term" value="P:small GTPase-mediated signal transduction"/>
    <property type="evidence" value="ECO:0007669"/>
    <property type="project" value="InterPro"/>
</dbReference>
<organism evidence="8 9">
    <name type="scientific">Anabarilius grahami</name>
    <name type="common">Kanglang fish</name>
    <name type="synonym">Barilius grahami</name>
    <dbReference type="NCBI Taxonomy" id="495550"/>
    <lineage>
        <taxon>Eukaryota</taxon>
        <taxon>Metazoa</taxon>
        <taxon>Chordata</taxon>
        <taxon>Craniata</taxon>
        <taxon>Vertebrata</taxon>
        <taxon>Euteleostomi</taxon>
        <taxon>Actinopterygii</taxon>
        <taxon>Neopterygii</taxon>
        <taxon>Teleostei</taxon>
        <taxon>Ostariophysi</taxon>
        <taxon>Cypriniformes</taxon>
        <taxon>Xenocyprididae</taxon>
        <taxon>Xenocypridinae</taxon>
        <taxon>Xenocypridinae incertae sedis</taxon>
        <taxon>Anabarilius</taxon>
    </lineage>
</organism>
<evidence type="ECO:0000313" key="8">
    <source>
        <dbReference type="EMBL" id="ROK15892.1"/>
    </source>
</evidence>
<feature type="region of interest" description="Disordered" evidence="4">
    <location>
        <begin position="598"/>
        <end position="619"/>
    </location>
</feature>
<dbReference type="PANTHER" id="PTHR21560">
    <property type="entry name" value="VERY KIND PROTEIN"/>
    <property type="match status" value="1"/>
</dbReference>
<feature type="region of interest" description="Disordered" evidence="4">
    <location>
        <begin position="268"/>
        <end position="327"/>
    </location>
</feature>
<dbReference type="PANTHER" id="PTHR21560:SF0">
    <property type="entry name" value="KINASE NON-CATALYTIC C-LOBE DOMAIN-CONTAINING PROTEIN 1"/>
    <property type="match status" value="1"/>
</dbReference>
<evidence type="ECO:0000256" key="4">
    <source>
        <dbReference type="SAM" id="MobiDB-lite"/>
    </source>
</evidence>
<dbReference type="InterPro" id="IPR023578">
    <property type="entry name" value="Ras_GEF_dom_sf"/>
</dbReference>
<evidence type="ECO:0000313" key="9">
    <source>
        <dbReference type="Proteomes" id="UP000281406"/>
    </source>
</evidence>
<dbReference type="SMART" id="SM00147">
    <property type="entry name" value="RasGEF"/>
    <property type="match status" value="1"/>
</dbReference>
<dbReference type="GO" id="GO:0043025">
    <property type="term" value="C:neuronal cell body"/>
    <property type="evidence" value="ECO:0007669"/>
    <property type="project" value="TreeGrafter"/>
</dbReference>
<feature type="domain" description="N-terminal Ras-GEF" evidence="6">
    <location>
        <begin position="1252"/>
        <end position="1377"/>
    </location>
</feature>
<evidence type="ECO:0000256" key="3">
    <source>
        <dbReference type="PROSITE-ProRule" id="PRU00168"/>
    </source>
</evidence>
<keyword evidence="9" id="KW-1185">Reference proteome</keyword>
<dbReference type="FunFam" id="1.10.510.10:FF:000529">
    <property type="entry name" value="Kinase non-catalytic C-lobe domain-containing 1"/>
    <property type="match status" value="1"/>
</dbReference>
<protein>
    <submittedName>
        <fullName evidence="8">Protein very KIND</fullName>
    </submittedName>
</protein>
<dbReference type="PROSITE" id="PS51377">
    <property type="entry name" value="KIND"/>
    <property type="match status" value="2"/>
</dbReference>
<dbReference type="SMART" id="SM00750">
    <property type="entry name" value="KIND"/>
    <property type="match status" value="2"/>
</dbReference>
<dbReference type="PROSITE" id="PS50009">
    <property type="entry name" value="RASGEF_CAT"/>
    <property type="match status" value="1"/>
</dbReference>
<dbReference type="Gene3D" id="1.10.840.10">
    <property type="entry name" value="Ras guanine-nucleotide exchange factors catalytic domain"/>
    <property type="match status" value="1"/>
</dbReference>
<accession>A0A3N0XXT2</accession>